<keyword evidence="3" id="KW-1185">Reference proteome</keyword>
<comment type="caution">
    <text evidence="2">The sequence shown here is derived from an EMBL/GenBank/DDBJ whole genome shotgun (WGS) entry which is preliminary data.</text>
</comment>
<gene>
    <name evidence="2" type="ORF">GNP35_09750</name>
</gene>
<name>A0A6N8FCN2_9GAMM</name>
<evidence type="ECO:0000313" key="3">
    <source>
        <dbReference type="Proteomes" id="UP000439994"/>
    </source>
</evidence>
<dbReference type="AlphaFoldDB" id="A0A6N8FCN2"/>
<feature type="chain" id="PRO_5026901976" evidence="1">
    <location>
        <begin position="23"/>
        <end position="137"/>
    </location>
</feature>
<dbReference type="RefSeq" id="WP_155695902.1">
    <property type="nucleotide sequence ID" value="NZ_WOCD01000003.1"/>
</dbReference>
<feature type="signal peptide" evidence="1">
    <location>
        <begin position="1"/>
        <end position="22"/>
    </location>
</feature>
<organism evidence="2 3">
    <name type="scientific">Psychrosphaera haliotis</name>
    <dbReference type="NCBI Taxonomy" id="555083"/>
    <lineage>
        <taxon>Bacteria</taxon>
        <taxon>Pseudomonadati</taxon>
        <taxon>Pseudomonadota</taxon>
        <taxon>Gammaproteobacteria</taxon>
        <taxon>Alteromonadales</taxon>
        <taxon>Pseudoalteromonadaceae</taxon>
        <taxon>Psychrosphaera</taxon>
    </lineage>
</organism>
<accession>A0A6N8FCN2</accession>
<reference evidence="2 3" key="1">
    <citation type="submission" date="2019-11" db="EMBL/GenBank/DDBJ databases">
        <title>P. haliotis isolates from Z. marina roots.</title>
        <authorList>
            <person name="Cohen M."/>
            <person name="Jospin G."/>
            <person name="Eisen J.A."/>
            <person name="Coil D.A."/>
        </authorList>
    </citation>
    <scope>NUCLEOTIDE SEQUENCE [LARGE SCALE GENOMIC DNA]</scope>
    <source>
        <strain evidence="2 3">UCD-MCMsp1aY</strain>
    </source>
</reference>
<dbReference type="Proteomes" id="UP000439994">
    <property type="component" value="Unassembled WGS sequence"/>
</dbReference>
<protein>
    <submittedName>
        <fullName evidence="2">Uncharacterized protein</fullName>
    </submittedName>
</protein>
<evidence type="ECO:0000313" key="2">
    <source>
        <dbReference type="EMBL" id="MUH72750.1"/>
    </source>
</evidence>
<dbReference type="EMBL" id="WOCD01000003">
    <property type="protein sequence ID" value="MUH72750.1"/>
    <property type="molecule type" value="Genomic_DNA"/>
</dbReference>
<dbReference type="OrthoDB" id="6270728at2"/>
<keyword evidence="1" id="KW-0732">Signal</keyword>
<sequence>MNKSLVMICSLLALTCSYSSHAIEPDKRLKVPSFVKCNPDNLTSWDGQVSTYTRGESVINLTLNTSYGTVEHFKASFENESELLSMFRLSGQAFTKSDWKAIESEEGVLKDTVRVTIWICSESDKTPLLDWKVKPIY</sequence>
<evidence type="ECO:0000256" key="1">
    <source>
        <dbReference type="SAM" id="SignalP"/>
    </source>
</evidence>
<proteinExistence type="predicted"/>